<keyword evidence="2" id="KW-0808">Transferase</keyword>
<dbReference type="CDD" id="cd02440">
    <property type="entry name" value="AdoMet_MTases"/>
    <property type="match status" value="1"/>
</dbReference>
<name>A0AA40EDU2_9PEZI</name>
<dbReference type="InterPro" id="IPR029063">
    <property type="entry name" value="SAM-dependent_MTases_sf"/>
</dbReference>
<dbReference type="GO" id="GO:0032259">
    <property type="term" value="P:methylation"/>
    <property type="evidence" value="ECO:0007669"/>
    <property type="project" value="UniProtKB-KW"/>
</dbReference>
<comment type="similarity">
    <text evidence="1">Belongs to the methyltransferase superfamily. LaeA methyltransferase family.</text>
</comment>
<sequence length="322" mass="36106">MSDTDQVEVDLDAYETVIGSDASASTSLRPSVLSYEWKHGRRYHSYQAGAYSFPNDEREQARLDMLHHVFFRGLHDRLYLAPINPSDGLRILDIGTGTGIWALHLGEDHPGAKQIVGNDLSPIQPPWCPQNVKFIVDDVELDWAEPEPYDYVHVRYMAGGIQDWPKLVRQIFKNLKPGGYVEFQETANTLYSQDGSLKPDNAMVALMDGLMEACRRIGRTLDPAPEMEGWCQAAGFDEVKVQKLQLPVGAWPRNPRLKEIGTLLGLNFIEGVEAFTAALFREVLGWTKEEVDALNESVRAAVRRGDAHAIFAFLVVTARKPL</sequence>
<dbReference type="PANTHER" id="PTHR43591">
    <property type="entry name" value="METHYLTRANSFERASE"/>
    <property type="match status" value="1"/>
</dbReference>
<dbReference type="Pfam" id="PF13489">
    <property type="entry name" value="Methyltransf_23"/>
    <property type="match status" value="1"/>
</dbReference>
<accession>A0AA40EDU2</accession>
<keyword evidence="2" id="KW-0489">Methyltransferase</keyword>
<reference evidence="2" key="1">
    <citation type="submission" date="2023-06" db="EMBL/GenBank/DDBJ databases">
        <title>Genome-scale phylogeny and comparative genomics of the fungal order Sordariales.</title>
        <authorList>
            <consortium name="Lawrence Berkeley National Laboratory"/>
            <person name="Hensen N."/>
            <person name="Bonometti L."/>
            <person name="Westerberg I."/>
            <person name="Brannstrom I.O."/>
            <person name="Guillou S."/>
            <person name="Cros-Aarteil S."/>
            <person name="Calhoun S."/>
            <person name="Haridas S."/>
            <person name="Kuo A."/>
            <person name="Mondo S."/>
            <person name="Pangilinan J."/>
            <person name="Riley R."/>
            <person name="LaButti K."/>
            <person name="Andreopoulos B."/>
            <person name="Lipzen A."/>
            <person name="Chen C."/>
            <person name="Yanf M."/>
            <person name="Daum C."/>
            <person name="Ng V."/>
            <person name="Clum A."/>
            <person name="Steindorff A."/>
            <person name="Ohm R."/>
            <person name="Martin F."/>
            <person name="Silar P."/>
            <person name="Natvig D."/>
            <person name="Lalanne C."/>
            <person name="Gautier V."/>
            <person name="Ament-velasquez S.L."/>
            <person name="Kruys A."/>
            <person name="Hutchinson M.I."/>
            <person name="Powell A.J."/>
            <person name="Barry K."/>
            <person name="Miller A.N."/>
            <person name="Grigoriev I.V."/>
            <person name="Debuchy R."/>
            <person name="Gladieux P."/>
            <person name="Thoren M.H."/>
            <person name="Johannesson H."/>
        </authorList>
    </citation>
    <scope>NUCLEOTIDE SEQUENCE</scope>
    <source>
        <strain evidence="2">SMH3187-1</strain>
    </source>
</reference>
<protein>
    <submittedName>
        <fullName evidence="2">S-adenosyl-L-methionine-dependent methyltransferase</fullName>
    </submittedName>
</protein>
<gene>
    <name evidence="2" type="ORF">B0T18DRAFT_334791</name>
</gene>
<dbReference type="PANTHER" id="PTHR43591:SF10">
    <property type="entry name" value="ABC TRANSMEMBRANE TYPE-1 DOMAIN-CONTAINING PROTEIN-RELATED"/>
    <property type="match status" value="1"/>
</dbReference>
<dbReference type="EMBL" id="JAUKUD010000007">
    <property type="protein sequence ID" value="KAK0737794.1"/>
    <property type="molecule type" value="Genomic_DNA"/>
</dbReference>
<evidence type="ECO:0000313" key="3">
    <source>
        <dbReference type="Proteomes" id="UP001172155"/>
    </source>
</evidence>
<dbReference type="GO" id="GO:0008168">
    <property type="term" value="F:methyltransferase activity"/>
    <property type="evidence" value="ECO:0007669"/>
    <property type="project" value="UniProtKB-KW"/>
</dbReference>
<evidence type="ECO:0000256" key="1">
    <source>
        <dbReference type="ARBA" id="ARBA00038158"/>
    </source>
</evidence>
<organism evidence="2 3">
    <name type="scientific">Schizothecium vesticola</name>
    <dbReference type="NCBI Taxonomy" id="314040"/>
    <lineage>
        <taxon>Eukaryota</taxon>
        <taxon>Fungi</taxon>
        <taxon>Dikarya</taxon>
        <taxon>Ascomycota</taxon>
        <taxon>Pezizomycotina</taxon>
        <taxon>Sordariomycetes</taxon>
        <taxon>Sordariomycetidae</taxon>
        <taxon>Sordariales</taxon>
        <taxon>Schizotheciaceae</taxon>
        <taxon>Schizothecium</taxon>
    </lineage>
</organism>
<dbReference type="Gene3D" id="3.40.50.150">
    <property type="entry name" value="Vaccinia Virus protein VP39"/>
    <property type="match status" value="1"/>
</dbReference>
<dbReference type="AlphaFoldDB" id="A0AA40EDU2"/>
<evidence type="ECO:0000313" key="2">
    <source>
        <dbReference type="EMBL" id="KAK0737794.1"/>
    </source>
</evidence>
<comment type="caution">
    <text evidence="2">The sequence shown here is derived from an EMBL/GenBank/DDBJ whole genome shotgun (WGS) entry which is preliminary data.</text>
</comment>
<proteinExistence type="inferred from homology"/>
<keyword evidence="3" id="KW-1185">Reference proteome</keyword>
<dbReference type="Proteomes" id="UP001172155">
    <property type="component" value="Unassembled WGS sequence"/>
</dbReference>
<dbReference type="SUPFAM" id="SSF53335">
    <property type="entry name" value="S-adenosyl-L-methionine-dependent methyltransferases"/>
    <property type="match status" value="1"/>
</dbReference>